<dbReference type="EMBL" id="JBHRSD010000010">
    <property type="protein sequence ID" value="MFC3031776.1"/>
    <property type="molecule type" value="Genomic_DNA"/>
</dbReference>
<keyword evidence="2 4" id="KW-0548">Nucleotidyltransferase</keyword>
<name>A0ABV7CGS3_9GAMM</name>
<dbReference type="Pfam" id="PF01467">
    <property type="entry name" value="CTP_transf_like"/>
    <property type="match status" value="1"/>
</dbReference>
<comment type="caution">
    <text evidence="4">The sequence shown here is derived from an EMBL/GenBank/DDBJ whole genome shotgun (WGS) entry which is preliminary data.</text>
</comment>
<dbReference type="PANTHER" id="PTHR43793:SF1">
    <property type="entry name" value="FAD SYNTHASE"/>
    <property type="match status" value="1"/>
</dbReference>
<gene>
    <name evidence="4" type="ORF">ACFOEE_04535</name>
</gene>
<dbReference type="InterPro" id="IPR004821">
    <property type="entry name" value="Cyt_trans-like"/>
</dbReference>
<dbReference type="InterPro" id="IPR050385">
    <property type="entry name" value="Archaeal_FAD_synthase"/>
</dbReference>
<dbReference type="PANTHER" id="PTHR43793">
    <property type="entry name" value="FAD SYNTHASE"/>
    <property type="match status" value="1"/>
</dbReference>
<evidence type="ECO:0000313" key="5">
    <source>
        <dbReference type="Proteomes" id="UP001595453"/>
    </source>
</evidence>
<protein>
    <submittedName>
        <fullName evidence="4">Adenylyltransferase/cytidyltransferase family protein</fullName>
    </submittedName>
</protein>
<feature type="domain" description="Cytidyltransferase-like" evidence="3">
    <location>
        <begin position="15"/>
        <end position="145"/>
    </location>
</feature>
<dbReference type="Proteomes" id="UP001595453">
    <property type="component" value="Unassembled WGS sequence"/>
</dbReference>
<evidence type="ECO:0000259" key="3">
    <source>
        <dbReference type="Pfam" id="PF01467"/>
    </source>
</evidence>
<sequence>MSIMQPQPLITRCLALGVFDLFHIGHLNYLAFAKAQGDELLVAVAPDAVCLAKKQALPIINQVERLAIVRALAIVKEAYLLPCPIKETAAACAWIKAWGINKIVVGEQWQGAEQWQRLAEALQDDDITVMFAPKTPSISSTDIKAKIRREPYQC</sequence>
<dbReference type="GO" id="GO:0016779">
    <property type="term" value="F:nucleotidyltransferase activity"/>
    <property type="evidence" value="ECO:0007669"/>
    <property type="project" value="UniProtKB-KW"/>
</dbReference>
<dbReference type="SUPFAM" id="SSF52374">
    <property type="entry name" value="Nucleotidylyl transferase"/>
    <property type="match status" value="1"/>
</dbReference>
<keyword evidence="5" id="KW-1185">Reference proteome</keyword>
<organism evidence="4 5">
    <name type="scientific">Pseudoalteromonas fenneropenaei</name>
    <dbReference type="NCBI Taxonomy" id="1737459"/>
    <lineage>
        <taxon>Bacteria</taxon>
        <taxon>Pseudomonadati</taxon>
        <taxon>Pseudomonadota</taxon>
        <taxon>Gammaproteobacteria</taxon>
        <taxon>Alteromonadales</taxon>
        <taxon>Pseudoalteromonadaceae</taxon>
        <taxon>Pseudoalteromonas</taxon>
    </lineage>
</organism>
<reference evidence="5" key="1">
    <citation type="journal article" date="2019" name="Int. J. Syst. Evol. Microbiol.">
        <title>The Global Catalogue of Microorganisms (GCM) 10K type strain sequencing project: providing services to taxonomists for standard genome sequencing and annotation.</title>
        <authorList>
            <consortium name="The Broad Institute Genomics Platform"/>
            <consortium name="The Broad Institute Genome Sequencing Center for Infectious Disease"/>
            <person name="Wu L."/>
            <person name="Ma J."/>
        </authorList>
    </citation>
    <scope>NUCLEOTIDE SEQUENCE [LARGE SCALE GENOMIC DNA]</scope>
    <source>
        <strain evidence="5">KCTC 42730</strain>
    </source>
</reference>
<evidence type="ECO:0000256" key="2">
    <source>
        <dbReference type="ARBA" id="ARBA00022695"/>
    </source>
</evidence>
<dbReference type="RefSeq" id="WP_377121357.1">
    <property type="nucleotide sequence ID" value="NZ_JBHRSD010000010.1"/>
</dbReference>
<accession>A0ABV7CGS3</accession>
<dbReference type="InterPro" id="IPR014729">
    <property type="entry name" value="Rossmann-like_a/b/a_fold"/>
</dbReference>
<evidence type="ECO:0000313" key="4">
    <source>
        <dbReference type="EMBL" id="MFC3031776.1"/>
    </source>
</evidence>
<dbReference type="Gene3D" id="3.40.50.620">
    <property type="entry name" value="HUPs"/>
    <property type="match status" value="1"/>
</dbReference>
<evidence type="ECO:0000256" key="1">
    <source>
        <dbReference type="ARBA" id="ARBA00022679"/>
    </source>
</evidence>
<keyword evidence="1" id="KW-0808">Transferase</keyword>
<dbReference type="NCBIfam" id="TIGR00125">
    <property type="entry name" value="cyt_tran_rel"/>
    <property type="match status" value="1"/>
</dbReference>
<proteinExistence type="predicted"/>